<accession>A0A2Z7A9L1</accession>
<proteinExistence type="predicted"/>
<dbReference type="Proteomes" id="UP000250235">
    <property type="component" value="Unassembled WGS sequence"/>
</dbReference>
<keyword evidence="2" id="KW-1185">Reference proteome</keyword>
<protein>
    <submittedName>
        <fullName evidence="1">Uncharacterized protein</fullName>
    </submittedName>
</protein>
<evidence type="ECO:0000313" key="1">
    <source>
        <dbReference type="EMBL" id="KZV15640.1"/>
    </source>
</evidence>
<dbReference type="AlphaFoldDB" id="A0A2Z7A9L1"/>
<organism evidence="1 2">
    <name type="scientific">Dorcoceras hygrometricum</name>
    <dbReference type="NCBI Taxonomy" id="472368"/>
    <lineage>
        <taxon>Eukaryota</taxon>
        <taxon>Viridiplantae</taxon>
        <taxon>Streptophyta</taxon>
        <taxon>Embryophyta</taxon>
        <taxon>Tracheophyta</taxon>
        <taxon>Spermatophyta</taxon>
        <taxon>Magnoliopsida</taxon>
        <taxon>eudicotyledons</taxon>
        <taxon>Gunneridae</taxon>
        <taxon>Pentapetalae</taxon>
        <taxon>asterids</taxon>
        <taxon>lamiids</taxon>
        <taxon>Lamiales</taxon>
        <taxon>Gesneriaceae</taxon>
        <taxon>Didymocarpoideae</taxon>
        <taxon>Trichosporeae</taxon>
        <taxon>Loxocarpinae</taxon>
        <taxon>Dorcoceras</taxon>
    </lineage>
</organism>
<sequence>MQVTKSVNKDTLICLWKLGTQSPTSPFFRNGKDPLEDFDYNDLASTHSYDPQSQELLATPLHTSTQAALDVLYYLIILFWTSSGVRLLYQLSCPLLDQLGRPLTILAWISSTVPARASPYCSSFGHPLLDQLAAELLNFSSYSSLLSLYQLDSIAGLRNRVFLFSDLVQFTAAQLIRL</sequence>
<evidence type="ECO:0000313" key="2">
    <source>
        <dbReference type="Proteomes" id="UP000250235"/>
    </source>
</evidence>
<name>A0A2Z7A9L1_9LAMI</name>
<gene>
    <name evidence="1" type="ORF">F511_38640</name>
</gene>
<dbReference type="EMBL" id="KV019676">
    <property type="protein sequence ID" value="KZV15640.1"/>
    <property type="molecule type" value="Genomic_DNA"/>
</dbReference>
<reference evidence="1 2" key="1">
    <citation type="journal article" date="2015" name="Proc. Natl. Acad. Sci. U.S.A.">
        <title>The resurrection genome of Boea hygrometrica: A blueprint for survival of dehydration.</title>
        <authorList>
            <person name="Xiao L."/>
            <person name="Yang G."/>
            <person name="Zhang L."/>
            <person name="Yang X."/>
            <person name="Zhao S."/>
            <person name="Ji Z."/>
            <person name="Zhou Q."/>
            <person name="Hu M."/>
            <person name="Wang Y."/>
            <person name="Chen M."/>
            <person name="Xu Y."/>
            <person name="Jin H."/>
            <person name="Xiao X."/>
            <person name="Hu G."/>
            <person name="Bao F."/>
            <person name="Hu Y."/>
            <person name="Wan P."/>
            <person name="Li L."/>
            <person name="Deng X."/>
            <person name="Kuang T."/>
            <person name="Xiang C."/>
            <person name="Zhu J.K."/>
            <person name="Oliver M.J."/>
            <person name="He Y."/>
        </authorList>
    </citation>
    <scope>NUCLEOTIDE SEQUENCE [LARGE SCALE GENOMIC DNA]</scope>
    <source>
        <strain evidence="2">cv. XS01</strain>
    </source>
</reference>